<reference evidence="11" key="2">
    <citation type="submission" date="2020-09" db="EMBL/GenBank/DDBJ databases">
        <authorList>
            <person name="Sun Q."/>
            <person name="Ohkuma M."/>
        </authorList>
    </citation>
    <scope>NUCLEOTIDE SEQUENCE</scope>
    <source>
        <strain evidence="11">JCM 10088</strain>
    </source>
</reference>
<feature type="compositionally biased region" description="Basic and acidic residues" evidence="9">
    <location>
        <begin position="71"/>
        <end position="83"/>
    </location>
</feature>
<evidence type="ECO:0000256" key="10">
    <source>
        <dbReference type="SAM" id="Phobius"/>
    </source>
</evidence>
<dbReference type="PROSITE" id="PS01036">
    <property type="entry name" value="HSP70_3"/>
    <property type="match status" value="1"/>
</dbReference>
<dbReference type="NCBIfam" id="TIGR01411">
    <property type="entry name" value="tatAE"/>
    <property type="match status" value="1"/>
</dbReference>
<dbReference type="Proteomes" id="UP000610960">
    <property type="component" value="Unassembled WGS sequence"/>
</dbReference>
<dbReference type="EMBL" id="BMNL01000004">
    <property type="protein sequence ID" value="GGP22171.1"/>
    <property type="molecule type" value="Genomic_DNA"/>
</dbReference>
<dbReference type="Pfam" id="PF02416">
    <property type="entry name" value="TatA_B_E"/>
    <property type="match status" value="1"/>
</dbReference>
<evidence type="ECO:0000256" key="1">
    <source>
        <dbReference type="ARBA" id="ARBA00004162"/>
    </source>
</evidence>
<gene>
    <name evidence="11" type="ORF">GCM10007981_17160</name>
</gene>
<dbReference type="OrthoDB" id="27754at2157"/>
<evidence type="ECO:0000256" key="4">
    <source>
        <dbReference type="ARBA" id="ARBA00022692"/>
    </source>
</evidence>
<comment type="subcellular location">
    <subcellularLocation>
        <location evidence="1">Cell membrane</location>
        <topology evidence="1">Single-pass membrane protein</topology>
    </subcellularLocation>
</comment>
<dbReference type="PANTHER" id="PTHR42982">
    <property type="entry name" value="SEC-INDEPENDENT PROTEIN TRANSLOCASE PROTEIN TATA"/>
    <property type="match status" value="1"/>
</dbReference>
<accession>A0A830GXA1</accession>
<proteinExistence type="predicted"/>
<dbReference type="InterPro" id="IPR003369">
    <property type="entry name" value="TatA/B/E"/>
</dbReference>
<dbReference type="GO" id="GO:0043953">
    <property type="term" value="P:protein transport by the Tat complex"/>
    <property type="evidence" value="ECO:0007669"/>
    <property type="project" value="InterPro"/>
</dbReference>
<keyword evidence="2" id="KW-0813">Transport</keyword>
<evidence type="ECO:0000313" key="11">
    <source>
        <dbReference type="EMBL" id="GGP22171.1"/>
    </source>
</evidence>
<evidence type="ECO:0000256" key="8">
    <source>
        <dbReference type="ARBA" id="ARBA00023136"/>
    </source>
</evidence>
<feature type="transmembrane region" description="Helical" evidence="10">
    <location>
        <begin position="6"/>
        <end position="25"/>
    </location>
</feature>
<name>A0A830GXA1_9CREN</name>
<evidence type="ECO:0000256" key="6">
    <source>
        <dbReference type="ARBA" id="ARBA00022989"/>
    </source>
</evidence>
<evidence type="ECO:0008006" key="13">
    <source>
        <dbReference type="Google" id="ProtNLM"/>
    </source>
</evidence>
<evidence type="ECO:0000256" key="3">
    <source>
        <dbReference type="ARBA" id="ARBA00022475"/>
    </source>
</evidence>
<feature type="region of interest" description="Disordered" evidence="9">
    <location>
        <begin position="49"/>
        <end position="83"/>
    </location>
</feature>
<evidence type="ECO:0000256" key="2">
    <source>
        <dbReference type="ARBA" id="ARBA00022448"/>
    </source>
</evidence>
<keyword evidence="5" id="KW-0653">Protein transport</keyword>
<evidence type="ECO:0000256" key="9">
    <source>
        <dbReference type="SAM" id="MobiDB-lite"/>
    </source>
</evidence>
<comment type="caution">
    <text evidence="11">The sequence shown here is derived from an EMBL/GenBank/DDBJ whole genome shotgun (WGS) entry which is preliminary data.</text>
</comment>
<keyword evidence="3" id="KW-1003">Cell membrane</keyword>
<dbReference type="PANTHER" id="PTHR42982:SF1">
    <property type="entry name" value="SEC-INDEPENDENT PROTEIN TRANSLOCASE PROTEIN TATA"/>
    <property type="match status" value="1"/>
</dbReference>
<dbReference type="GO" id="GO:0005886">
    <property type="term" value="C:plasma membrane"/>
    <property type="evidence" value="ECO:0007669"/>
    <property type="project" value="UniProtKB-SubCell"/>
</dbReference>
<reference evidence="11" key="1">
    <citation type="journal article" date="2014" name="Int. J. Syst. Evol. Microbiol.">
        <title>Complete genome sequence of Corynebacterium casei LMG S-19264T (=DSM 44701T), isolated from a smear-ripened cheese.</title>
        <authorList>
            <consortium name="US DOE Joint Genome Institute (JGI-PGF)"/>
            <person name="Walter F."/>
            <person name="Albersmeier A."/>
            <person name="Kalinowski J."/>
            <person name="Ruckert C."/>
        </authorList>
    </citation>
    <scope>NUCLEOTIDE SEQUENCE</scope>
    <source>
        <strain evidence="11">JCM 10088</strain>
    </source>
</reference>
<evidence type="ECO:0000256" key="5">
    <source>
        <dbReference type="ARBA" id="ARBA00022927"/>
    </source>
</evidence>
<keyword evidence="12" id="KW-1185">Reference proteome</keyword>
<dbReference type="InterPro" id="IPR006312">
    <property type="entry name" value="TatA/E"/>
</dbReference>
<keyword evidence="6 10" id="KW-1133">Transmembrane helix</keyword>
<dbReference type="RefSeq" id="WP_188596997.1">
    <property type="nucleotide sequence ID" value="NZ_BMNL01000004.1"/>
</dbReference>
<organism evidence="11 12">
    <name type="scientific">Thermocladium modestius</name>
    <dbReference type="NCBI Taxonomy" id="62609"/>
    <lineage>
        <taxon>Archaea</taxon>
        <taxon>Thermoproteota</taxon>
        <taxon>Thermoprotei</taxon>
        <taxon>Thermoproteales</taxon>
        <taxon>Thermoproteaceae</taxon>
        <taxon>Thermocladium</taxon>
    </lineage>
</organism>
<evidence type="ECO:0000256" key="7">
    <source>
        <dbReference type="ARBA" id="ARBA00023010"/>
    </source>
</evidence>
<dbReference type="AlphaFoldDB" id="A0A830GXA1"/>
<keyword evidence="4 10" id="KW-0812">Transmembrane</keyword>
<keyword evidence="8 10" id="KW-0472">Membrane</keyword>
<dbReference type="InterPro" id="IPR018181">
    <property type="entry name" value="Heat_shock_70_CS"/>
</dbReference>
<evidence type="ECO:0000313" key="12">
    <source>
        <dbReference type="Proteomes" id="UP000610960"/>
    </source>
</evidence>
<protein>
    <recommendedName>
        <fullName evidence="13">Sec-independent protein translocase protein TatA</fullName>
    </recommendedName>
</protein>
<feature type="compositionally biased region" description="Low complexity" evidence="9">
    <location>
        <begin position="52"/>
        <end position="70"/>
    </location>
</feature>
<keyword evidence="7" id="KW-0811">Translocation</keyword>
<dbReference type="Gene3D" id="1.20.5.3310">
    <property type="match status" value="1"/>
</dbReference>
<sequence>MPGSVWDWIILIVVALVLFGGASKLPEIFRSLGRAFGEFRKGQIEVENELRQMQSSTPQTQPQQQNQQSQPDERKNDEESVEELKKKIEELQRQVEELKKGK</sequence>